<dbReference type="CDD" id="cd00060">
    <property type="entry name" value="FHA"/>
    <property type="match status" value="1"/>
</dbReference>
<dbReference type="SMART" id="SM00240">
    <property type="entry name" value="FHA"/>
    <property type="match status" value="1"/>
</dbReference>
<evidence type="ECO:0000256" key="2">
    <source>
        <dbReference type="SAM" id="MobiDB-lite"/>
    </source>
</evidence>
<evidence type="ECO:0000259" key="3">
    <source>
        <dbReference type="PROSITE" id="PS50006"/>
    </source>
</evidence>
<dbReference type="Proteomes" id="UP000054314">
    <property type="component" value="Unassembled WGS sequence"/>
</dbReference>
<dbReference type="InterPro" id="IPR000253">
    <property type="entry name" value="FHA_dom"/>
</dbReference>
<evidence type="ECO:0000313" key="4">
    <source>
        <dbReference type="EMBL" id="KGM08310.1"/>
    </source>
</evidence>
<dbReference type="Pfam" id="PF00498">
    <property type="entry name" value="FHA"/>
    <property type="match status" value="1"/>
</dbReference>
<proteinExistence type="predicted"/>
<protein>
    <recommendedName>
        <fullName evidence="3">FHA domain-containing protein</fullName>
    </recommendedName>
</protein>
<dbReference type="InterPro" id="IPR008984">
    <property type="entry name" value="SMAD_FHA_dom_sf"/>
</dbReference>
<comment type="caution">
    <text evidence="4">The sequence shown here is derived from an EMBL/GenBank/DDBJ whole genome shotgun (WGS) entry which is preliminary data.</text>
</comment>
<dbReference type="EMBL" id="AXCZ01000444">
    <property type="protein sequence ID" value="KGM08310.1"/>
    <property type="molecule type" value="Genomic_DNA"/>
</dbReference>
<keyword evidence="1" id="KW-0597">Phosphoprotein</keyword>
<feature type="region of interest" description="Disordered" evidence="2">
    <location>
        <begin position="1"/>
        <end position="29"/>
    </location>
</feature>
<feature type="domain" description="FHA" evidence="3">
    <location>
        <begin position="81"/>
        <end position="137"/>
    </location>
</feature>
<dbReference type="OrthoDB" id="5485098at2"/>
<gene>
    <name evidence="4" type="ORF">N869_10960</name>
</gene>
<keyword evidence="5" id="KW-1185">Reference proteome</keyword>
<sequence length="175" mass="18149">PAQEAAPSDGPTPADGTGPEGDEDHDGLTVLSSDVVALRRQLPEWAGDAVPGPLAVPAPQAPPPAKILLSSGLVVALNRPVLLGRAPQVSRVTNSQLPRLVTVASPNQDISRTHAEVRMDGEDVVVTDLRSTNGVLLLRQDAGPQRLHPGEPTVVEPGVVVDLGEGVTFVVERGT</sequence>
<evidence type="ECO:0000313" key="5">
    <source>
        <dbReference type="Proteomes" id="UP000054314"/>
    </source>
</evidence>
<organism evidence="4 5">
    <name type="scientific">Cellulomonas bogoriensis 69B4 = DSM 16987</name>
    <dbReference type="NCBI Taxonomy" id="1386082"/>
    <lineage>
        <taxon>Bacteria</taxon>
        <taxon>Bacillati</taxon>
        <taxon>Actinomycetota</taxon>
        <taxon>Actinomycetes</taxon>
        <taxon>Micrococcales</taxon>
        <taxon>Cellulomonadaceae</taxon>
        <taxon>Cellulomonas</taxon>
    </lineage>
</organism>
<accession>A0A0A0BKE4</accession>
<dbReference type="SUPFAM" id="SSF49879">
    <property type="entry name" value="SMAD/FHA domain"/>
    <property type="match status" value="1"/>
</dbReference>
<dbReference type="RefSeq" id="WP_156968618.1">
    <property type="nucleotide sequence ID" value="NZ_AXCZ01000444.1"/>
</dbReference>
<evidence type="ECO:0000256" key="1">
    <source>
        <dbReference type="ARBA" id="ARBA00022553"/>
    </source>
</evidence>
<reference evidence="4 5" key="1">
    <citation type="submission" date="2013-08" db="EMBL/GenBank/DDBJ databases">
        <title>Genome sequencing of Cellulomonas bogoriensis 69B4.</title>
        <authorList>
            <person name="Chen F."/>
            <person name="Li Y."/>
            <person name="Wang G."/>
        </authorList>
    </citation>
    <scope>NUCLEOTIDE SEQUENCE [LARGE SCALE GENOMIC DNA]</scope>
    <source>
        <strain evidence="4 5">69B4</strain>
    </source>
</reference>
<name>A0A0A0BKE4_9CELL</name>
<dbReference type="Gene3D" id="2.60.200.20">
    <property type="match status" value="1"/>
</dbReference>
<dbReference type="PROSITE" id="PS50006">
    <property type="entry name" value="FHA_DOMAIN"/>
    <property type="match status" value="1"/>
</dbReference>
<dbReference type="AlphaFoldDB" id="A0A0A0BKE4"/>
<feature type="non-terminal residue" evidence="4">
    <location>
        <position position="1"/>
    </location>
</feature>